<evidence type="ECO:0000313" key="14">
    <source>
        <dbReference type="Proteomes" id="UP000315133"/>
    </source>
</evidence>
<dbReference type="InterPro" id="IPR003593">
    <property type="entry name" value="AAA+_ATPase"/>
</dbReference>
<evidence type="ECO:0000256" key="10">
    <source>
        <dbReference type="SAM" id="Phobius"/>
    </source>
</evidence>
<dbReference type="PROSITE" id="PS50893">
    <property type="entry name" value="ABC_TRANSPORTER_2"/>
    <property type="match status" value="1"/>
</dbReference>
<evidence type="ECO:0000259" key="11">
    <source>
        <dbReference type="PROSITE" id="PS50893"/>
    </source>
</evidence>
<evidence type="ECO:0000256" key="7">
    <source>
        <dbReference type="ARBA" id="ARBA00022989"/>
    </source>
</evidence>
<reference evidence="13 14" key="1">
    <citation type="submission" date="2019-06" db="EMBL/GenBank/DDBJ databases">
        <title>Sequencing the genomes of 1000 actinobacteria strains.</title>
        <authorList>
            <person name="Klenk H.-P."/>
        </authorList>
    </citation>
    <scope>NUCLEOTIDE SEQUENCE [LARGE SCALE GENOMIC DNA]</scope>
    <source>
        <strain evidence="13 14">DSM 12362</strain>
    </source>
</reference>
<dbReference type="InterPro" id="IPR011527">
    <property type="entry name" value="ABC1_TM_dom"/>
</dbReference>
<gene>
    <name evidence="13" type="ORF">FB476_0123</name>
</gene>
<feature type="domain" description="ABC transporter" evidence="11">
    <location>
        <begin position="354"/>
        <end position="590"/>
    </location>
</feature>
<dbReference type="Proteomes" id="UP000315133">
    <property type="component" value="Unassembled WGS sequence"/>
</dbReference>
<keyword evidence="5" id="KW-0547">Nucleotide-binding</keyword>
<protein>
    <submittedName>
        <fullName evidence="13">ABC-type bacteriocin/lantibiotic exporter with double-glycine peptidase domain</fullName>
    </submittedName>
</protein>
<evidence type="ECO:0000256" key="5">
    <source>
        <dbReference type="ARBA" id="ARBA00022741"/>
    </source>
</evidence>
<evidence type="ECO:0000256" key="2">
    <source>
        <dbReference type="ARBA" id="ARBA00022448"/>
    </source>
</evidence>
<feature type="transmembrane region" description="Helical" evidence="10">
    <location>
        <begin position="290"/>
        <end position="311"/>
    </location>
</feature>
<dbReference type="EMBL" id="VFPU01000001">
    <property type="protein sequence ID" value="TQM95284.1"/>
    <property type="molecule type" value="Genomic_DNA"/>
</dbReference>
<feature type="transmembrane region" description="Helical" evidence="10">
    <location>
        <begin position="21"/>
        <end position="45"/>
    </location>
</feature>
<keyword evidence="4 10" id="KW-0812">Transmembrane</keyword>
<dbReference type="FunFam" id="3.40.50.300:FF:000299">
    <property type="entry name" value="ABC transporter ATP-binding protein/permease"/>
    <property type="match status" value="1"/>
</dbReference>
<proteinExistence type="inferred from homology"/>
<feature type="transmembrane region" description="Helical" evidence="10">
    <location>
        <begin position="73"/>
        <end position="100"/>
    </location>
</feature>
<comment type="caution">
    <text evidence="13">The sequence shown here is derived from an EMBL/GenBank/DDBJ whole genome shotgun (WGS) entry which is preliminary data.</text>
</comment>
<dbReference type="Pfam" id="PF00005">
    <property type="entry name" value="ABC_tran"/>
    <property type="match status" value="1"/>
</dbReference>
<keyword evidence="14" id="KW-1185">Reference proteome</keyword>
<dbReference type="InterPro" id="IPR036640">
    <property type="entry name" value="ABC1_TM_sf"/>
</dbReference>
<evidence type="ECO:0000256" key="3">
    <source>
        <dbReference type="ARBA" id="ARBA00022475"/>
    </source>
</evidence>
<evidence type="ECO:0000259" key="12">
    <source>
        <dbReference type="PROSITE" id="PS50929"/>
    </source>
</evidence>
<evidence type="ECO:0000256" key="6">
    <source>
        <dbReference type="ARBA" id="ARBA00022840"/>
    </source>
</evidence>
<dbReference type="SMART" id="SM00382">
    <property type="entry name" value="AAA"/>
    <property type="match status" value="1"/>
</dbReference>
<keyword evidence="6" id="KW-0067">ATP-binding</keyword>
<dbReference type="AlphaFoldDB" id="A0A543KJP5"/>
<sequence>MRATIEKLRTVLDGRAKRGMVLGTVASTVIAVFDMVAIALVLPLVNLAGGERPDHPALEVLARLLGISDQRSLTLVVAALVVGLFIVKDLLSMAFAWWLAGFKAFNRARLSARLLRYYLRAPYLETARRSTGDLIRTMSEGVIQVYGSVVYSLMNLVNASLAVVAIVLALLWSAPVPTVALIIYLGIASLLYLLVMRPRVERAGSMSAEATAASWRGALAALGAKKETKLRSSEDFFVKTFRDASMRGARATRLAEFIGAVPRFVLEILFIVAVGVILATSTSTSAVGDVGIVALFVAAGFRILPNITLIVGSINSLRFGMPFLDLVHADMASMRDLPAASESPSKPRHLRQEIRVQDVNFTYPGSARPALDDVTLVVPKGSSVALVGGSGAGKSTLVDVVLGLFEPQSGAVVVDGTDIREDLPAWQAGIGYVPQEVFLLDGTLAENIAFDRHRVDIDHDLLSECIARAQLDDVVASLPDGVSTQLGEGGSRLSGGQRQRVGIARALYRRPSLLVLDEATSALDNETEHRVAQAVYGLSGDVTVIVVAHRLSTVKNVDQVVLLEDGRVQATGAFKEVRAQSDAFDRLVRLGSLDD</sequence>
<evidence type="ECO:0000256" key="1">
    <source>
        <dbReference type="ARBA" id="ARBA00004651"/>
    </source>
</evidence>
<dbReference type="PANTHER" id="PTHR24221:SF654">
    <property type="entry name" value="ATP-BINDING CASSETTE SUB-FAMILY B MEMBER 6"/>
    <property type="match status" value="1"/>
</dbReference>
<accession>A0A543KJP5</accession>
<organism evidence="13 14">
    <name type="scientific">Ornithinimicrobium humiphilum</name>
    <dbReference type="NCBI Taxonomy" id="125288"/>
    <lineage>
        <taxon>Bacteria</taxon>
        <taxon>Bacillati</taxon>
        <taxon>Actinomycetota</taxon>
        <taxon>Actinomycetes</taxon>
        <taxon>Micrococcales</taxon>
        <taxon>Ornithinimicrobiaceae</taxon>
        <taxon>Ornithinimicrobium</taxon>
    </lineage>
</organism>
<comment type="similarity">
    <text evidence="9">Belongs to the ABC transporter superfamily. Lipid exporter (TC 3.A.1.106) family.</text>
</comment>
<name>A0A543KJP5_9MICO</name>
<keyword evidence="2" id="KW-0813">Transport</keyword>
<comment type="subcellular location">
    <subcellularLocation>
        <location evidence="1">Cell membrane</location>
        <topology evidence="1">Multi-pass membrane protein</topology>
    </subcellularLocation>
</comment>
<evidence type="ECO:0000313" key="13">
    <source>
        <dbReference type="EMBL" id="TQM95284.1"/>
    </source>
</evidence>
<dbReference type="InterPro" id="IPR027417">
    <property type="entry name" value="P-loop_NTPase"/>
</dbReference>
<feature type="transmembrane region" description="Helical" evidence="10">
    <location>
        <begin position="254"/>
        <end position="278"/>
    </location>
</feature>
<dbReference type="PROSITE" id="PS00211">
    <property type="entry name" value="ABC_TRANSPORTER_1"/>
    <property type="match status" value="1"/>
</dbReference>
<dbReference type="InterPro" id="IPR017871">
    <property type="entry name" value="ABC_transporter-like_CS"/>
</dbReference>
<keyword evidence="7 10" id="KW-1133">Transmembrane helix</keyword>
<keyword evidence="3" id="KW-1003">Cell membrane</keyword>
<evidence type="ECO:0000256" key="8">
    <source>
        <dbReference type="ARBA" id="ARBA00023136"/>
    </source>
</evidence>
<dbReference type="GO" id="GO:0034040">
    <property type="term" value="F:ATPase-coupled lipid transmembrane transporter activity"/>
    <property type="evidence" value="ECO:0007669"/>
    <property type="project" value="TreeGrafter"/>
</dbReference>
<evidence type="ECO:0000256" key="4">
    <source>
        <dbReference type="ARBA" id="ARBA00022692"/>
    </source>
</evidence>
<dbReference type="PANTHER" id="PTHR24221">
    <property type="entry name" value="ATP-BINDING CASSETTE SUB-FAMILY B"/>
    <property type="match status" value="1"/>
</dbReference>
<feature type="transmembrane region" description="Helical" evidence="10">
    <location>
        <begin position="178"/>
        <end position="196"/>
    </location>
</feature>
<dbReference type="Gene3D" id="1.20.1560.10">
    <property type="entry name" value="ABC transporter type 1, transmembrane domain"/>
    <property type="match status" value="1"/>
</dbReference>
<dbReference type="GO" id="GO:0016887">
    <property type="term" value="F:ATP hydrolysis activity"/>
    <property type="evidence" value="ECO:0007669"/>
    <property type="project" value="InterPro"/>
</dbReference>
<dbReference type="GO" id="GO:0005524">
    <property type="term" value="F:ATP binding"/>
    <property type="evidence" value="ECO:0007669"/>
    <property type="project" value="UniProtKB-KW"/>
</dbReference>
<dbReference type="GO" id="GO:0140359">
    <property type="term" value="F:ABC-type transporter activity"/>
    <property type="evidence" value="ECO:0007669"/>
    <property type="project" value="InterPro"/>
</dbReference>
<evidence type="ECO:0000256" key="9">
    <source>
        <dbReference type="ARBA" id="ARBA00061644"/>
    </source>
</evidence>
<dbReference type="PROSITE" id="PS50929">
    <property type="entry name" value="ABC_TM1F"/>
    <property type="match status" value="1"/>
</dbReference>
<dbReference type="Gene3D" id="3.40.50.300">
    <property type="entry name" value="P-loop containing nucleotide triphosphate hydrolases"/>
    <property type="match status" value="1"/>
</dbReference>
<feature type="transmembrane region" description="Helical" evidence="10">
    <location>
        <begin position="145"/>
        <end position="172"/>
    </location>
</feature>
<dbReference type="InterPro" id="IPR003439">
    <property type="entry name" value="ABC_transporter-like_ATP-bd"/>
</dbReference>
<dbReference type="GO" id="GO:0005886">
    <property type="term" value="C:plasma membrane"/>
    <property type="evidence" value="ECO:0007669"/>
    <property type="project" value="UniProtKB-SubCell"/>
</dbReference>
<keyword evidence="8 10" id="KW-0472">Membrane</keyword>
<dbReference type="SUPFAM" id="SSF90123">
    <property type="entry name" value="ABC transporter transmembrane region"/>
    <property type="match status" value="1"/>
</dbReference>
<dbReference type="SUPFAM" id="SSF52540">
    <property type="entry name" value="P-loop containing nucleoside triphosphate hydrolases"/>
    <property type="match status" value="1"/>
</dbReference>
<feature type="domain" description="ABC transmembrane type-1" evidence="12">
    <location>
        <begin position="21"/>
        <end position="317"/>
    </location>
</feature>
<dbReference type="InterPro" id="IPR039421">
    <property type="entry name" value="Type_1_exporter"/>
</dbReference>
<dbReference type="RefSeq" id="WP_170233476.1">
    <property type="nucleotide sequence ID" value="NZ_BAAAIL010000003.1"/>
</dbReference>